<sequence>MAVYKARNGDPAERLCAVANQFAKTGMRGGEMGVAAAQTIGYRTAMMAAAMGNPVDFANPEFVRMGSEKVEASVEAFHAVATGIGEFTNAWMAMVAKQTQAASLVFGGLSACRSPTDLANIQQKAFAEAMDAGIHASLRFVEAAAALTSAGMNPAYRKVRANALRLAREQA</sequence>
<evidence type="ECO:0000259" key="1">
    <source>
        <dbReference type="Pfam" id="PF09361"/>
    </source>
</evidence>
<evidence type="ECO:0000313" key="2">
    <source>
        <dbReference type="EMBL" id="RUQ60150.1"/>
    </source>
</evidence>
<dbReference type="OrthoDB" id="7303821at2"/>
<evidence type="ECO:0000313" key="3">
    <source>
        <dbReference type="Proteomes" id="UP000280346"/>
    </source>
</evidence>
<gene>
    <name evidence="2" type="ORF">EJ913_30690</name>
</gene>
<name>A0A3S0WHS7_9PROT</name>
<comment type="caution">
    <text evidence="2">The sequence shown here is derived from an EMBL/GenBank/DDBJ whole genome shotgun (WGS) entry which is preliminary data.</text>
</comment>
<dbReference type="Proteomes" id="UP000280346">
    <property type="component" value="Unassembled WGS sequence"/>
</dbReference>
<dbReference type="InterPro" id="IPR018968">
    <property type="entry name" value="Phasin"/>
</dbReference>
<feature type="domain" description="Phasin" evidence="1">
    <location>
        <begin position="62"/>
        <end position="155"/>
    </location>
</feature>
<organism evidence="2 3">
    <name type="scientific">Azospirillum doebereinerae</name>
    <dbReference type="NCBI Taxonomy" id="92933"/>
    <lineage>
        <taxon>Bacteria</taxon>
        <taxon>Pseudomonadati</taxon>
        <taxon>Pseudomonadota</taxon>
        <taxon>Alphaproteobacteria</taxon>
        <taxon>Rhodospirillales</taxon>
        <taxon>Azospirillaceae</taxon>
        <taxon>Azospirillum</taxon>
    </lineage>
</organism>
<accession>A0A3S0WHS7</accession>
<dbReference type="Pfam" id="PF09361">
    <property type="entry name" value="Phasin_2"/>
    <property type="match status" value="1"/>
</dbReference>
<proteinExistence type="predicted"/>
<dbReference type="AlphaFoldDB" id="A0A3S0WHS7"/>
<protein>
    <submittedName>
        <fullName evidence="2">Phasin family protein</fullName>
    </submittedName>
</protein>
<keyword evidence="3" id="KW-1185">Reference proteome</keyword>
<dbReference type="RefSeq" id="WP_127005138.1">
    <property type="nucleotide sequence ID" value="NZ_CP173190.1"/>
</dbReference>
<reference evidence="2 3" key="1">
    <citation type="submission" date="2018-12" db="EMBL/GenBank/DDBJ databases">
        <authorList>
            <person name="Yang Y."/>
        </authorList>
    </citation>
    <scope>NUCLEOTIDE SEQUENCE [LARGE SCALE GENOMIC DNA]</scope>
    <source>
        <strain evidence="2 3">GSF71</strain>
    </source>
</reference>
<dbReference type="EMBL" id="RZIJ01000055">
    <property type="protein sequence ID" value="RUQ60150.1"/>
    <property type="molecule type" value="Genomic_DNA"/>
</dbReference>